<dbReference type="Pfam" id="PF19623">
    <property type="entry name" value="DUF6128"/>
    <property type="match status" value="1"/>
</dbReference>
<accession>A0A9D1F5G9</accession>
<reference evidence="3" key="2">
    <citation type="journal article" date="2021" name="PeerJ">
        <title>Extensive microbial diversity within the chicken gut microbiome revealed by metagenomics and culture.</title>
        <authorList>
            <person name="Gilroy R."/>
            <person name="Ravi A."/>
            <person name="Getino M."/>
            <person name="Pursley I."/>
            <person name="Horton D.L."/>
            <person name="Alikhan N.F."/>
            <person name="Baker D."/>
            <person name="Gharbi K."/>
            <person name="Hall N."/>
            <person name="Watson M."/>
            <person name="Adriaenssens E.M."/>
            <person name="Foster-Nyarko E."/>
            <person name="Jarju S."/>
            <person name="Secka A."/>
            <person name="Antonio M."/>
            <person name="Oren A."/>
            <person name="Chaudhuri R.R."/>
            <person name="La Ragione R."/>
            <person name="Hildebrand F."/>
            <person name="Pallen M.J."/>
        </authorList>
    </citation>
    <scope>NUCLEOTIDE SEQUENCE</scope>
    <source>
        <strain evidence="3">CHK178-757</strain>
    </source>
</reference>
<gene>
    <name evidence="3" type="ORF">IAB46_09365</name>
</gene>
<proteinExistence type="predicted"/>
<feature type="domain" description="DUF6128" evidence="2">
    <location>
        <begin position="294"/>
        <end position="374"/>
    </location>
</feature>
<dbReference type="InterPro" id="IPR046131">
    <property type="entry name" value="DUF6128"/>
</dbReference>
<dbReference type="Proteomes" id="UP000823927">
    <property type="component" value="Unassembled WGS sequence"/>
</dbReference>
<dbReference type="AlphaFoldDB" id="A0A9D1F5G9"/>
<sequence length="387" mass="42508">MADYDRFISYIYLYERGMKTMNTGFAKVESRSGQCRVNITMKNMYHESHVKFSVYMFVRREKRLLGILLGELQTQNSTGTFDGVTDSENIQGSGYTLDEVCGMIIRGDNGKIYGTGWDDEALDIDRFAPISEAEAGADAPAASTDAPAPGAAVDAQTETLERVSGADVQTGASEDIETPENIGASEEDPLSGWNAFMDPQLPKKLDSTVPVEELNLRAESMGGAAARLEDMAPEPADRDDAGAGAGLAETQKPVSGHEDPVFKMSPLEKIIDGGMRMFPFEDDEITACVRMEPQDIGLLPMPYWRLAGNSFLLHGYYSYRHLIMAQKKDGTYIFGIPGVDDERERFMAKLFGFSQFKPVRVNAAGPGRFGYWCMALEDPASGERSVV</sequence>
<feature type="compositionally biased region" description="Low complexity" evidence="1">
    <location>
        <begin position="134"/>
        <end position="152"/>
    </location>
</feature>
<comment type="caution">
    <text evidence="3">The sequence shown here is derived from an EMBL/GenBank/DDBJ whole genome shotgun (WGS) entry which is preliminary data.</text>
</comment>
<name>A0A9D1F5G9_9FIRM</name>
<evidence type="ECO:0000259" key="2">
    <source>
        <dbReference type="Pfam" id="PF19623"/>
    </source>
</evidence>
<evidence type="ECO:0000256" key="1">
    <source>
        <dbReference type="SAM" id="MobiDB-lite"/>
    </source>
</evidence>
<organism evidence="3 4">
    <name type="scientific">Candidatus Scybalocola faecigallinarum</name>
    <dbReference type="NCBI Taxonomy" id="2840941"/>
    <lineage>
        <taxon>Bacteria</taxon>
        <taxon>Bacillati</taxon>
        <taxon>Bacillota</taxon>
        <taxon>Clostridia</taxon>
        <taxon>Lachnospirales</taxon>
        <taxon>Lachnospiraceae</taxon>
        <taxon>Lachnospiraceae incertae sedis</taxon>
        <taxon>Candidatus Scybalocola (ex Gilroy et al. 2021)</taxon>
    </lineage>
</organism>
<evidence type="ECO:0000313" key="3">
    <source>
        <dbReference type="EMBL" id="HIS47739.1"/>
    </source>
</evidence>
<protein>
    <recommendedName>
        <fullName evidence="2">DUF6128 domain-containing protein</fullName>
    </recommendedName>
</protein>
<feature type="region of interest" description="Disordered" evidence="1">
    <location>
        <begin position="234"/>
        <end position="259"/>
    </location>
</feature>
<evidence type="ECO:0000313" key="4">
    <source>
        <dbReference type="Proteomes" id="UP000823927"/>
    </source>
</evidence>
<reference evidence="3" key="1">
    <citation type="submission" date="2020-10" db="EMBL/GenBank/DDBJ databases">
        <authorList>
            <person name="Gilroy R."/>
        </authorList>
    </citation>
    <scope>NUCLEOTIDE SEQUENCE</scope>
    <source>
        <strain evidence="3">CHK178-757</strain>
    </source>
</reference>
<dbReference type="EMBL" id="DVIT01000032">
    <property type="protein sequence ID" value="HIS47739.1"/>
    <property type="molecule type" value="Genomic_DNA"/>
</dbReference>
<feature type="region of interest" description="Disordered" evidence="1">
    <location>
        <begin position="134"/>
        <end position="201"/>
    </location>
</feature>